<feature type="binding site" evidence="10">
    <location>
        <position position="193"/>
    </location>
    <ligand>
        <name>NADP(+)</name>
        <dbReference type="ChEBI" id="CHEBI:58349"/>
    </ligand>
</feature>
<dbReference type="Pfam" id="PF14697">
    <property type="entry name" value="Fer4_21"/>
    <property type="match status" value="1"/>
</dbReference>
<name>A0A0C2UXX6_PARME</name>
<dbReference type="STRING" id="272627.CCC_00722"/>
<dbReference type="InterPro" id="IPR015701">
    <property type="entry name" value="FNR"/>
</dbReference>
<feature type="domain" description="FAD-binding FR-type" evidence="13">
    <location>
        <begin position="131"/>
        <end position="245"/>
    </location>
</feature>
<keyword evidence="2 9" id="KW-0285">Flavoprotein</keyword>
<feature type="domain" description="4Fe-4S ferredoxin-type" evidence="12">
    <location>
        <begin position="5"/>
        <end position="34"/>
    </location>
</feature>
<evidence type="ECO:0000256" key="6">
    <source>
        <dbReference type="ARBA" id="ARBA00023002"/>
    </source>
</evidence>
<dbReference type="OrthoDB" id="9791166at2"/>
<dbReference type="InterPro" id="IPR017927">
    <property type="entry name" value="FAD-bd_FR_type"/>
</dbReference>
<comment type="caution">
    <text evidence="14">The sequence shown here is derived from an EMBL/GenBank/DDBJ whole genome shotgun (WGS) entry which is preliminary data.</text>
</comment>
<dbReference type="InterPro" id="IPR039261">
    <property type="entry name" value="FNR_nucleotide-bd"/>
</dbReference>
<dbReference type="Proteomes" id="UP000031971">
    <property type="component" value="Unassembled WGS sequence"/>
</dbReference>
<keyword evidence="6 9" id="KW-0560">Oxidoreductase</keyword>
<dbReference type="InterPro" id="IPR017938">
    <property type="entry name" value="Riboflavin_synthase-like_b-brl"/>
</dbReference>
<dbReference type="AlphaFoldDB" id="A0A0C2UXX6"/>
<dbReference type="PROSITE" id="PS51379">
    <property type="entry name" value="4FE4S_FER_2"/>
    <property type="match status" value="2"/>
</dbReference>
<evidence type="ECO:0000256" key="9">
    <source>
        <dbReference type="PIRNR" id="PIRNR000361"/>
    </source>
</evidence>
<dbReference type="SUPFAM" id="SSF63380">
    <property type="entry name" value="Riboflavin synthase domain-like"/>
    <property type="match status" value="1"/>
</dbReference>
<dbReference type="InterPro" id="IPR008333">
    <property type="entry name" value="Cbr1-like_FAD-bd_dom"/>
</dbReference>
<dbReference type="Gene3D" id="2.40.30.10">
    <property type="entry name" value="Translation factors"/>
    <property type="match status" value="1"/>
</dbReference>
<evidence type="ECO:0000256" key="11">
    <source>
        <dbReference type="SAM" id="MobiDB-lite"/>
    </source>
</evidence>
<accession>A0A0C2UXX6</accession>
<dbReference type="Gene3D" id="3.40.50.80">
    <property type="entry name" value="Nucleotide-binding domain of ferredoxin-NADP reductase (FNR) module"/>
    <property type="match status" value="1"/>
</dbReference>
<dbReference type="Pfam" id="PF00175">
    <property type="entry name" value="NAD_binding_1"/>
    <property type="match status" value="1"/>
</dbReference>
<sequence length="393" mass="42632">MELKRQHLIDPVVCIRCNTCEEACPVDAITHDGTNYVVSFDKCTGCRTCVSPCPTGAIDNWLLVDQPWSIDDQFGWDELPLGQTGPGPAEPAPLPPGEVSDLLAAATSTTGPSVPPPASASKPYFNLYSRDKPVTARVAGNMRITGEGAESDIHHVVLDFSHNAFPFLEGQSIGIVPPGVDAKGRAHNIRLYSIASPREGERSGCNNLALTVKRVAGGVGSNYVCDLKKGDEVSVAGPFGQAFLMPDDPHANIIMICTGTGSAPFRAFTERRRRNAADAPGKLMLFFGARTPEELPYFGPLMKLPKSLIDVNLAFSRVADQPKQYVQDKLRERADDLAALLASPQTHIFICGLKGMEQGSDEAFADICRLHGLDWAGLRPKMREEGRYHVETY</sequence>
<gene>
    <name evidence="14" type="ORF">CCC_00722</name>
</gene>
<keyword evidence="7" id="KW-0408">Iron</keyword>
<dbReference type="InterPro" id="IPR017634">
    <property type="entry name" value="Benzoyl_CoA_Oase_BoxA"/>
</dbReference>
<keyword evidence="15" id="KW-1185">Reference proteome</keyword>
<evidence type="ECO:0000256" key="5">
    <source>
        <dbReference type="ARBA" id="ARBA00022857"/>
    </source>
</evidence>
<keyword evidence="3" id="KW-0479">Metal-binding</keyword>
<feature type="domain" description="4Fe-4S ferredoxin-type" evidence="12">
    <location>
        <begin position="36"/>
        <end position="59"/>
    </location>
</feature>
<evidence type="ECO:0000256" key="1">
    <source>
        <dbReference type="ARBA" id="ARBA00001974"/>
    </source>
</evidence>
<feature type="binding site" evidence="10">
    <location>
        <position position="260"/>
    </location>
    <ligand>
        <name>NADP(+)</name>
        <dbReference type="ChEBI" id="CHEBI:58349"/>
    </ligand>
</feature>
<dbReference type="RefSeq" id="WP_009871174.1">
    <property type="nucleotide sequence ID" value="NZ_JXSL01000030.1"/>
</dbReference>
<dbReference type="PROSITE" id="PS00198">
    <property type="entry name" value="4FE4S_FER_1"/>
    <property type="match status" value="1"/>
</dbReference>
<dbReference type="GO" id="GO:0016491">
    <property type="term" value="F:oxidoreductase activity"/>
    <property type="evidence" value="ECO:0007669"/>
    <property type="project" value="UniProtKB-KW"/>
</dbReference>
<dbReference type="GO" id="GO:0051536">
    <property type="term" value="F:iron-sulfur cluster binding"/>
    <property type="evidence" value="ECO:0007669"/>
    <property type="project" value="UniProtKB-KW"/>
</dbReference>
<comment type="cofactor">
    <cofactor evidence="1">
        <name>FAD</name>
        <dbReference type="ChEBI" id="CHEBI:57692"/>
    </cofactor>
</comment>
<evidence type="ECO:0000256" key="10">
    <source>
        <dbReference type="PIRSR" id="PIRSR000361-1"/>
    </source>
</evidence>
<keyword evidence="5 9" id="KW-0521">NADP</keyword>
<dbReference type="GO" id="GO:0046872">
    <property type="term" value="F:metal ion binding"/>
    <property type="evidence" value="ECO:0007669"/>
    <property type="project" value="UniProtKB-KW"/>
</dbReference>
<dbReference type="InterPro" id="IPR017896">
    <property type="entry name" value="4Fe4S_Fe-S-bd"/>
</dbReference>
<protein>
    <submittedName>
        <fullName evidence="14">Benzoyl-CoA oxygenase component A</fullName>
    </submittedName>
</protein>
<dbReference type="PIRSF" id="PIRSF501177">
    <property type="entry name" value="BoxA"/>
    <property type="match status" value="1"/>
</dbReference>
<feature type="binding site" evidence="10">
    <location>
        <position position="323"/>
    </location>
    <ligand>
        <name>NADP(+)</name>
        <dbReference type="ChEBI" id="CHEBI:58349"/>
    </ligand>
</feature>
<dbReference type="InterPro" id="IPR001433">
    <property type="entry name" value="OxRdtase_FAD/NAD-bd"/>
</dbReference>
<dbReference type="InterPro" id="IPR017900">
    <property type="entry name" value="4Fe4S_Fe_S_CS"/>
</dbReference>
<dbReference type="SUPFAM" id="SSF52343">
    <property type="entry name" value="Ferredoxin reductase-like, C-terminal NADP-linked domain"/>
    <property type="match status" value="1"/>
</dbReference>
<evidence type="ECO:0000256" key="4">
    <source>
        <dbReference type="ARBA" id="ARBA00022827"/>
    </source>
</evidence>
<evidence type="ECO:0000313" key="14">
    <source>
        <dbReference type="EMBL" id="KIL97661.1"/>
    </source>
</evidence>
<dbReference type="SUPFAM" id="SSF54862">
    <property type="entry name" value="4Fe-4S ferredoxins"/>
    <property type="match status" value="1"/>
</dbReference>
<organism evidence="14 15">
    <name type="scientific">Paramagnetospirillum magnetotacticum MS-1</name>
    <dbReference type="NCBI Taxonomy" id="272627"/>
    <lineage>
        <taxon>Bacteria</taxon>
        <taxon>Pseudomonadati</taxon>
        <taxon>Pseudomonadota</taxon>
        <taxon>Alphaproteobacteria</taxon>
        <taxon>Rhodospirillales</taxon>
        <taxon>Magnetospirillaceae</taxon>
        <taxon>Paramagnetospirillum</taxon>
    </lineage>
</organism>
<dbReference type="Gene3D" id="3.30.70.20">
    <property type="match status" value="1"/>
</dbReference>
<keyword evidence="4 9" id="KW-0274">FAD</keyword>
<dbReference type="PROSITE" id="PS51384">
    <property type="entry name" value="FAD_FR"/>
    <property type="match status" value="1"/>
</dbReference>
<feature type="binding site" evidence="10">
    <location>
        <position position="213"/>
    </location>
    <ligand>
        <name>NADP(+)</name>
        <dbReference type="ChEBI" id="CHEBI:58349"/>
    </ligand>
</feature>
<evidence type="ECO:0000256" key="7">
    <source>
        <dbReference type="ARBA" id="ARBA00023004"/>
    </source>
</evidence>
<dbReference type="PANTHER" id="PTHR43314">
    <property type="match status" value="1"/>
</dbReference>
<evidence type="ECO:0000256" key="8">
    <source>
        <dbReference type="ARBA" id="ARBA00023014"/>
    </source>
</evidence>
<dbReference type="InterPro" id="IPR001709">
    <property type="entry name" value="Flavoprot_Pyr_Nucl_cyt_Rdtase"/>
</dbReference>
<dbReference type="NCBIfam" id="TIGR03224">
    <property type="entry name" value="benzo_boxA"/>
    <property type="match status" value="1"/>
</dbReference>
<dbReference type="EMBL" id="JXSL01000030">
    <property type="protein sequence ID" value="KIL97661.1"/>
    <property type="molecule type" value="Genomic_DNA"/>
</dbReference>
<feature type="region of interest" description="Disordered" evidence="11">
    <location>
        <begin position="76"/>
        <end position="99"/>
    </location>
</feature>
<feature type="binding site" evidence="10">
    <location>
        <begin position="352"/>
        <end position="353"/>
    </location>
    <ligand>
        <name>NADP(+)</name>
        <dbReference type="ChEBI" id="CHEBI:58349"/>
    </ligand>
</feature>
<evidence type="ECO:0000256" key="2">
    <source>
        <dbReference type="ARBA" id="ARBA00022630"/>
    </source>
</evidence>
<dbReference type="PIRSF" id="PIRSF000361">
    <property type="entry name" value="Frd-NADP+_RD"/>
    <property type="match status" value="1"/>
</dbReference>
<dbReference type="PRINTS" id="PR00371">
    <property type="entry name" value="FPNCR"/>
</dbReference>
<feature type="binding site" evidence="10">
    <location>
        <begin position="316"/>
        <end position="317"/>
    </location>
    <ligand>
        <name>NADP(+)</name>
        <dbReference type="ChEBI" id="CHEBI:58349"/>
    </ligand>
</feature>
<evidence type="ECO:0000259" key="12">
    <source>
        <dbReference type="PROSITE" id="PS51379"/>
    </source>
</evidence>
<evidence type="ECO:0000259" key="13">
    <source>
        <dbReference type="PROSITE" id="PS51384"/>
    </source>
</evidence>
<evidence type="ECO:0000256" key="3">
    <source>
        <dbReference type="ARBA" id="ARBA00022723"/>
    </source>
</evidence>
<keyword evidence="8" id="KW-0411">Iron-sulfur</keyword>
<feature type="binding site" evidence="10">
    <location>
        <position position="391"/>
    </location>
    <ligand>
        <name>NADP(+)</name>
        <dbReference type="ChEBI" id="CHEBI:58349"/>
    </ligand>
</feature>
<proteinExistence type="predicted"/>
<reference evidence="14 15" key="1">
    <citation type="submission" date="2015-01" db="EMBL/GenBank/DDBJ databases">
        <title>Genome Sequence of Magnetospirillum magnetotacticum Strain MS-1.</title>
        <authorList>
            <person name="Marinov G.K."/>
            <person name="Smalley M.D."/>
            <person name="DeSalvo G."/>
        </authorList>
    </citation>
    <scope>NUCLEOTIDE SEQUENCE [LARGE SCALE GENOMIC DNA]</scope>
    <source>
        <strain evidence="14 15">MS-1</strain>
    </source>
</reference>
<dbReference type="Pfam" id="PF00970">
    <property type="entry name" value="FAD_binding_6"/>
    <property type="match status" value="1"/>
</dbReference>
<evidence type="ECO:0000313" key="15">
    <source>
        <dbReference type="Proteomes" id="UP000031971"/>
    </source>
</evidence>